<protein>
    <submittedName>
        <fullName evidence="2">Uncharacterized protein</fullName>
    </submittedName>
</protein>
<evidence type="ECO:0000313" key="3">
    <source>
        <dbReference type="Proteomes" id="UP000054166"/>
    </source>
</evidence>
<feature type="signal peptide" evidence="1">
    <location>
        <begin position="1"/>
        <end position="22"/>
    </location>
</feature>
<feature type="chain" id="PRO_5002172364" evidence="1">
    <location>
        <begin position="23"/>
        <end position="176"/>
    </location>
</feature>
<reference evidence="2 3" key="1">
    <citation type="submission" date="2014-04" db="EMBL/GenBank/DDBJ databases">
        <authorList>
            <consortium name="DOE Joint Genome Institute"/>
            <person name="Kuo A."/>
            <person name="Tarkka M."/>
            <person name="Buscot F."/>
            <person name="Kohler A."/>
            <person name="Nagy L.G."/>
            <person name="Floudas D."/>
            <person name="Copeland A."/>
            <person name="Barry K.W."/>
            <person name="Cichocki N."/>
            <person name="Veneault-Fourrey C."/>
            <person name="LaButti K."/>
            <person name="Lindquist E.A."/>
            <person name="Lipzen A."/>
            <person name="Lundell T."/>
            <person name="Morin E."/>
            <person name="Murat C."/>
            <person name="Sun H."/>
            <person name="Tunlid A."/>
            <person name="Henrissat B."/>
            <person name="Grigoriev I.V."/>
            <person name="Hibbett D.S."/>
            <person name="Martin F."/>
            <person name="Nordberg H.P."/>
            <person name="Cantor M.N."/>
            <person name="Hua S.X."/>
        </authorList>
    </citation>
    <scope>NUCLEOTIDE SEQUENCE [LARGE SCALE GENOMIC DNA]</scope>
    <source>
        <strain evidence="2 3">F 1598</strain>
    </source>
</reference>
<dbReference type="Proteomes" id="UP000054166">
    <property type="component" value="Unassembled WGS sequence"/>
</dbReference>
<dbReference type="STRING" id="765440.A0A0C3AQ69"/>
<keyword evidence="3" id="KW-1185">Reference proteome</keyword>
<dbReference type="HOGENOM" id="CLU_1525745_0_0_1"/>
<keyword evidence="1" id="KW-0732">Signal</keyword>
<accession>A0A0C3AQ69</accession>
<dbReference type="InParanoid" id="A0A0C3AQ69"/>
<dbReference type="AlphaFoldDB" id="A0A0C3AQ69"/>
<gene>
    <name evidence="2" type="ORF">PILCRDRAFT_657963</name>
</gene>
<name>A0A0C3AQ69_PILCF</name>
<reference evidence="3" key="2">
    <citation type="submission" date="2015-01" db="EMBL/GenBank/DDBJ databases">
        <title>Evolutionary Origins and Diversification of the Mycorrhizal Mutualists.</title>
        <authorList>
            <consortium name="DOE Joint Genome Institute"/>
            <consortium name="Mycorrhizal Genomics Consortium"/>
            <person name="Kohler A."/>
            <person name="Kuo A."/>
            <person name="Nagy L.G."/>
            <person name="Floudas D."/>
            <person name="Copeland A."/>
            <person name="Barry K.W."/>
            <person name="Cichocki N."/>
            <person name="Veneault-Fourrey C."/>
            <person name="LaButti K."/>
            <person name="Lindquist E.A."/>
            <person name="Lipzen A."/>
            <person name="Lundell T."/>
            <person name="Morin E."/>
            <person name="Murat C."/>
            <person name="Riley R."/>
            <person name="Ohm R."/>
            <person name="Sun H."/>
            <person name="Tunlid A."/>
            <person name="Henrissat B."/>
            <person name="Grigoriev I.V."/>
            <person name="Hibbett D.S."/>
            <person name="Martin F."/>
        </authorList>
    </citation>
    <scope>NUCLEOTIDE SEQUENCE [LARGE SCALE GENOMIC DNA]</scope>
    <source>
        <strain evidence="3">F 1598</strain>
    </source>
</reference>
<organism evidence="2 3">
    <name type="scientific">Piloderma croceum (strain F 1598)</name>
    <dbReference type="NCBI Taxonomy" id="765440"/>
    <lineage>
        <taxon>Eukaryota</taxon>
        <taxon>Fungi</taxon>
        <taxon>Dikarya</taxon>
        <taxon>Basidiomycota</taxon>
        <taxon>Agaricomycotina</taxon>
        <taxon>Agaricomycetes</taxon>
        <taxon>Agaricomycetidae</taxon>
        <taxon>Atheliales</taxon>
        <taxon>Atheliaceae</taxon>
        <taxon>Piloderma</taxon>
    </lineage>
</organism>
<dbReference type="EMBL" id="KN833039">
    <property type="protein sequence ID" value="KIM76068.1"/>
    <property type="molecule type" value="Genomic_DNA"/>
</dbReference>
<evidence type="ECO:0000313" key="2">
    <source>
        <dbReference type="EMBL" id="KIM76068.1"/>
    </source>
</evidence>
<evidence type="ECO:0000256" key="1">
    <source>
        <dbReference type="SAM" id="SignalP"/>
    </source>
</evidence>
<sequence length="176" mass="18360">MAFFRSTRLLIVPFLLPGALVAASPSDLQDTLVTNVARSNGPFSQSSLFASSIHSSGSSVISSFSTATSAPAISSSLGTSSSSQPPIENGISTLPISNYSFTPFPTPTQSAIAGIFPSTNPKRPPVEPDLKSVPDFGPAWAAAYEKAKAKPRRWAFARARPKVLIATAVPFSCDSG</sequence>
<proteinExistence type="predicted"/>